<keyword evidence="2" id="KW-0812">Transmembrane</keyword>
<dbReference type="Proteomes" id="UP000258501">
    <property type="component" value="Segment"/>
</dbReference>
<keyword evidence="2" id="KW-1133">Transmembrane helix</keyword>
<keyword evidence="2" id="KW-0472">Membrane</keyword>
<reference evidence="3 4" key="1">
    <citation type="submission" date="2013-02" db="EMBL/GenBank/DDBJ databases">
        <authorList>
            <person name="Lukaszewicz M."/>
            <person name="Biegalska A."/>
            <person name="Krasowska A."/>
        </authorList>
    </citation>
    <scope>NUCLEOTIDE SEQUENCE [LARGE SCALE GENOMIC DNA]</scope>
</reference>
<proteinExistence type="predicted"/>
<name>R4JDP4_9CAUD</name>
<feature type="coiled-coil region" evidence="1">
    <location>
        <begin position="5"/>
        <end position="32"/>
    </location>
</feature>
<evidence type="ECO:0000313" key="4">
    <source>
        <dbReference type="Proteomes" id="UP000258501"/>
    </source>
</evidence>
<organism evidence="3 4">
    <name type="scientific">Bacillus phage SIOphi</name>
    <dbReference type="NCBI Taxonomy" id="1285382"/>
    <lineage>
        <taxon>Viruses</taxon>
        <taxon>Duplodnaviria</taxon>
        <taxon>Heunggongvirae</taxon>
        <taxon>Uroviricota</taxon>
        <taxon>Caudoviricetes</taxon>
        <taxon>Herelleviridae</taxon>
        <taxon>Bastillevirinae</taxon>
        <taxon>Siophivirus</taxon>
        <taxon>Siophivirus SIOphi</taxon>
    </lineage>
</organism>
<protein>
    <recommendedName>
        <fullName evidence="5">Membrane-bound protein</fullName>
    </recommendedName>
</protein>
<keyword evidence="1" id="KW-0175">Coiled coil</keyword>
<dbReference type="EMBL" id="KC699836">
    <property type="protein sequence ID" value="AGK86832.1"/>
    <property type="molecule type" value="Genomic_DNA"/>
</dbReference>
<feature type="transmembrane region" description="Helical" evidence="2">
    <location>
        <begin position="85"/>
        <end position="102"/>
    </location>
</feature>
<evidence type="ECO:0000256" key="1">
    <source>
        <dbReference type="SAM" id="Coils"/>
    </source>
</evidence>
<gene>
    <name evidence="3" type="ORF">SIOphi_00120</name>
</gene>
<sequence length="107" mass="12556">MAYQNNEIMQKLKEIENTLQNHKTNTVELRNVVNDLRDIVQSLDKDMAIHSEKQSHLFYRIEQMQREIELLDEKGEKGSDKQRDIVEKALMAFLGGLITYIFNTMGK</sequence>
<accession>R4JDP4</accession>
<keyword evidence="4" id="KW-1185">Reference proteome</keyword>
<evidence type="ECO:0000256" key="2">
    <source>
        <dbReference type="SAM" id="Phobius"/>
    </source>
</evidence>
<dbReference type="OrthoDB" id="18906at10239"/>
<evidence type="ECO:0000313" key="3">
    <source>
        <dbReference type="EMBL" id="AGK86832.1"/>
    </source>
</evidence>
<evidence type="ECO:0008006" key="5">
    <source>
        <dbReference type="Google" id="ProtNLM"/>
    </source>
</evidence>